<dbReference type="PANTHER" id="PTHR31398">
    <property type="entry name" value="MEIOTIC NUCLEAR DIVISION PROTEIN 1 HOMOLOG"/>
    <property type="match status" value="1"/>
</dbReference>
<dbReference type="KEGG" id="tet:TTHERM_00002710"/>
<dbReference type="eggNOG" id="ENOG502SJ6P">
    <property type="taxonomic scope" value="Eukaryota"/>
</dbReference>
<dbReference type="HOGENOM" id="CLU_007792_0_0_1"/>
<evidence type="ECO:0000313" key="3">
    <source>
        <dbReference type="EMBL" id="EAR87807.2"/>
    </source>
</evidence>
<evidence type="ECO:0000313" key="4">
    <source>
        <dbReference type="Proteomes" id="UP000009168"/>
    </source>
</evidence>
<feature type="compositionally biased region" description="Low complexity" evidence="1">
    <location>
        <begin position="884"/>
        <end position="900"/>
    </location>
</feature>
<dbReference type="InParanoid" id="Q22SG5"/>
<dbReference type="PANTHER" id="PTHR31398:SF0">
    <property type="entry name" value="MEIOTIC NUCLEAR DIVISION PROTEIN 1 HOMOLOG"/>
    <property type="match status" value="1"/>
</dbReference>
<accession>Q22SG5</accession>
<feature type="compositionally biased region" description="Basic and acidic residues" evidence="1">
    <location>
        <begin position="475"/>
        <end position="488"/>
    </location>
</feature>
<dbReference type="EMBL" id="GG662845">
    <property type="protein sequence ID" value="EAR87807.2"/>
    <property type="molecule type" value="Genomic_DNA"/>
</dbReference>
<keyword evidence="4" id="KW-1185">Reference proteome</keyword>
<feature type="compositionally biased region" description="Polar residues" evidence="1">
    <location>
        <begin position="490"/>
        <end position="515"/>
    </location>
</feature>
<evidence type="ECO:0000256" key="2">
    <source>
        <dbReference type="SAM" id="Phobius"/>
    </source>
</evidence>
<proteinExistence type="predicted"/>
<keyword evidence="2" id="KW-1133">Transmembrane helix</keyword>
<dbReference type="Proteomes" id="UP000009168">
    <property type="component" value="Unassembled WGS sequence"/>
</dbReference>
<dbReference type="FunCoup" id="Q22SG5">
    <property type="interactions" value="57"/>
</dbReference>
<keyword evidence="2 3" id="KW-0812">Transmembrane</keyword>
<sequence length="971" mass="113842">MMNKICLRSFKKLDIFGSEIGLNYKKQNIFRSAFGGFVAIVCILVLVLLFFNNVLTLIQKTQVSVIDSVNYDPNPDIFEVGYNQMMIAVKFDQDNYIQRPKMNITFEKRHYIRHENGTLEQQKIPATLEPCTIEHFENLPNYNIDWKLGFQLSGLDDYLCLQKGESFKIGGRYESKDFYHIKFILSKCENQTDPVEPWKPICDTPENIYKTTEDARIRFIFSNTLLNPESSDTPIQTFQDSLIFNVQPQQMYTTANIMLNQQTVRTDESVTLFKDFQEVKFVSFKQGDYKQQFAVGNFTKYAEIFFLRSNFSTIALRTFLKIDQVISYMGGFCQIFLLFSAIIVGQVNEHIYDIELANQLYDFDIQNKSEANYKPVIKKNNSFQSRQSVKSNFSQNINAKILTEGDFTTRLNQFQNTKINQMQDSPKNFDKRNSFLQQNGILSQNNKGSLNVNSTLFKKESLNRQSPCFINQNEQKEENQINLPKEEVNQENQLSQRQDSTRPIYTQRNSNNSKFLNKDSPLINLDQNCYLQSIEPEQNKKQRNSLESDLQKQEEDKVIDISKINNQFQFQQKDQATNEKTFSKNNLNKIVTPNRISLFEIQSEGNVNKRINEQEQNLTQTFVLNHYTKERQEKSFTSENKQFLEQELKYIVQRDRSLQLNLKYFVNKISCGKFYNTYEVLLLNKAIDSVKQDLDIFNILERQKEIDKLKNLLFSHDQQVLFNFFPKPLIKLNKEGEILSRNSLRNINNSQPMNLSRLNKRKTKKLNLNIKNIAILTKAIMKFKENLSNKNISDYQQLFNCYEKIVMQQDTSEVEKILNKKLIDQLGSEMKNIFEIAYMMKQKQLKKEQNTSFNRINQIAPSQNNILNPSLFQNFKQRQQNICNTESNSPSSSQTNQNQEKCQESVPKINEISFEKAKQTEQQLGQNQFNDNQHQDITNQLIQFEQDDDNNIDDNQQTNQIHQISQTKIDG</sequence>
<dbReference type="GO" id="GO:0007131">
    <property type="term" value="P:reciprocal meiotic recombination"/>
    <property type="evidence" value="ECO:0007669"/>
    <property type="project" value="TreeGrafter"/>
</dbReference>
<feature type="region of interest" description="Disordered" evidence="1">
    <location>
        <begin position="475"/>
        <end position="520"/>
    </location>
</feature>
<dbReference type="RefSeq" id="XP_001008052.2">
    <property type="nucleotide sequence ID" value="XM_001008052.3"/>
</dbReference>
<protein>
    <submittedName>
        <fullName evidence="3">Transmembrane protein, putative</fullName>
    </submittedName>
</protein>
<gene>
    <name evidence="3" type="ORF">TTHERM_00002710</name>
</gene>
<dbReference type="AlphaFoldDB" id="Q22SG5"/>
<feature type="transmembrane region" description="Helical" evidence="2">
    <location>
        <begin position="29"/>
        <end position="51"/>
    </location>
</feature>
<feature type="compositionally biased region" description="Low complexity" evidence="1">
    <location>
        <begin position="953"/>
        <end position="964"/>
    </location>
</feature>
<dbReference type="GO" id="GO:0005634">
    <property type="term" value="C:nucleus"/>
    <property type="evidence" value="ECO:0007669"/>
    <property type="project" value="TreeGrafter"/>
</dbReference>
<evidence type="ECO:0000256" key="1">
    <source>
        <dbReference type="SAM" id="MobiDB-lite"/>
    </source>
</evidence>
<feature type="region of interest" description="Disordered" evidence="1">
    <location>
        <begin position="949"/>
        <end position="971"/>
    </location>
</feature>
<keyword evidence="2" id="KW-0472">Membrane</keyword>
<name>Q22SG5_TETTS</name>
<dbReference type="GeneID" id="7832609"/>
<reference evidence="4" key="1">
    <citation type="journal article" date="2006" name="PLoS Biol.">
        <title>Macronuclear genome sequence of the ciliate Tetrahymena thermophila, a model eukaryote.</title>
        <authorList>
            <person name="Eisen J.A."/>
            <person name="Coyne R.S."/>
            <person name="Wu M."/>
            <person name="Wu D."/>
            <person name="Thiagarajan M."/>
            <person name="Wortman J.R."/>
            <person name="Badger J.H."/>
            <person name="Ren Q."/>
            <person name="Amedeo P."/>
            <person name="Jones K.M."/>
            <person name="Tallon L.J."/>
            <person name="Delcher A.L."/>
            <person name="Salzberg S.L."/>
            <person name="Silva J.C."/>
            <person name="Haas B.J."/>
            <person name="Majoros W.H."/>
            <person name="Farzad M."/>
            <person name="Carlton J.M."/>
            <person name="Smith R.K. Jr."/>
            <person name="Garg J."/>
            <person name="Pearlman R.E."/>
            <person name="Karrer K.M."/>
            <person name="Sun L."/>
            <person name="Manning G."/>
            <person name="Elde N.C."/>
            <person name="Turkewitz A.P."/>
            <person name="Asai D.J."/>
            <person name="Wilkes D.E."/>
            <person name="Wang Y."/>
            <person name="Cai H."/>
            <person name="Collins K."/>
            <person name="Stewart B.A."/>
            <person name="Lee S.R."/>
            <person name="Wilamowska K."/>
            <person name="Weinberg Z."/>
            <person name="Ruzzo W.L."/>
            <person name="Wloga D."/>
            <person name="Gaertig J."/>
            <person name="Frankel J."/>
            <person name="Tsao C.-C."/>
            <person name="Gorovsky M.A."/>
            <person name="Keeling P.J."/>
            <person name="Waller R.F."/>
            <person name="Patron N.J."/>
            <person name="Cherry J.M."/>
            <person name="Stover N.A."/>
            <person name="Krieger C.J."/>
            <person name="del Toro C."/>
            <person name="Ryder H.F."/>
            <person name="Williamson S.C."/>
            <person name="Barbeau R.A."/>
            <person name="Hamilton E.P."/>
            <person name="Orias E."/>
        </authorList>
    </citation>
    <scope>NUCLEOTIDE SEQUENCE [LARGE SCALE GENOMIC DNA]</scope>
    <source>
        <strain evidence="4">SB210</strain>
    </source>
</reference>
<feature type="region of interest" description="Disordered" evidence="1">
    <location>
        <begin position="883"/>
        <end position="906"/>
    </location>
</feature>
<organism evidence="3 4">
    <name type="scientific">Tetrahymena thermophila (strain SB210)</name>
    <dbReference type="NCBI Taxonomy" id="312017"/>
    <lineage>
        <taxon>Eukaryota</taxon>
        <taxon>Sar</taxon>
        <taxon>Alveolata</taxon>
        <taxon>Ciliophora</taxon>
        <taxon>Intramacronucleata</taxon>
        <taxon>Oligohymenophorea</taxon>
        <taxon>Hymenostomatida</taxon>
        <taxon>Tetrahymenina</taxon>
        <taxon>Tetrahymenidae</taxon>
        <taxon>Tetrahymena</taxon>
    </lineage>
</organism>